<name>A0ABW4Q087_9MICO</name>
<proteinExistence type="predicted"/>
<dbReference type="Pfam" id="PF12982">
    <property type="entry name" value="DUF3866"/>
    <property type="match status" value="1"/>
</dbReference>
<dbReference type="Proteomes" id="UP001597280">
    <property type="component" value="Unassembled WGS sequence"/>
</dbReference>
<dbReference type="EMBL" id="JBHUFL010000003">
    <property type="protein sequence ID" value="MFD1835822.1"/>
    <property type="molecule type" value="Genomic_DNA"/>
</dbReference>
<gene>
    <name evidence="1" type="ORF">ACFSDA_12155</name>
</gene>
<keyword evidence="2" id="KW-1185">Reference proteome</keyword>
<accession>A0ABW4Q087</accession>
<evidence type="ECO:0000313" key="1">
    <source>
        <dbReference type="EMBL" id="MFD1835822.1"/>
    </source>
</evidence>
<organism evidence="1 2">
    <name type="scientific">Brachybacterium rhamnosum</name>
    <dbReference type="NCBI Taxonomy" id="173361"/>
    <lineage>
        <taxon>Bacteria</taxon>
        <taxon>Bacillati</taxon>
        <taxon>Actinomycetota</taxon>
        <taxon>Actinomycetes</taxon>
        <taxon>Micrococcales</taxon>
        <taxon>Dermabacteraceae</taxon>
        <taxon>Brachybacterium</taxon>
    </lineage>
</organism>
<sequence>MLRWERGTVVTILPAWSGVVRCEVELEGGERVPALAYPELTGAPSPGEVVLLNTNALRRGLGTGGQAFVVARPDSVAATGESAAQPDPAGHMVKARYTPMQTVLDAIDDPASPHHALLQDAEDLGGMPVVVTDLHSALPAVVAGIRETDPDARIVHVHTDAAALPAAFSRTAAELRERDLVQGVISCGQAFGGEHEAVTVHSALLGARHVLDADVVIAVQGPGTLGSGTPWGFSGLQLVESLHAAHVLGGTVLAALRVSEGDARERHHGLSHHASTTLGRAALAPALLPLLAPTDPQYSAFHASVAEQVDSMIVAPARRRGVEHRRLEVPGDGLRAALERIPVRLSTMGRSLAEDPAAFLHGALAGRAAAQRITRS</sequence>
<comment type="caution">
    <text evidence="1">The sequence shown here is derived from an EMBL/GenBank/DDBJ whole genome shotgun (WGS) entry which is preliminary data.</text>
</comment>
<evidence type="ECO:0000313" key="2">
    <source>
        <dbReference type="Proteomes" id="UP001597280"/>
    </source>
</evidence>
<dbReference type="InterPro" id="IPR024479">
    <property type="entry name" value="DUF3866"/>
</dbReference>
<reference evidence="2" key="1">
    <citation type="journal article" date="2019" name="Int. J. Syst. Evol. Microbiol.">
        <title>The Global Catalogue of Microorganisms (GCM) 10K type strain sequencing project: providing services to taxonomists for standard genome sequencing and annotation.</title>
        <authorList>
            <consortium name="The Broad Institute Genomics Platform"/>
            <consortium name="The Broad Institute Genome Sequencing Center for Infectious Disease"/>
            <person name="Wu L."/>
            <person name="Ma J."/>
        </authorList>
    </citation>
    <scope>NUCLEOTIDE SEQUENCE [LARGE SCALE GENOMIC DNA]</scope>
    <source>
        <strain evidence="2">JCM 11650</strain>
    </source>
</reference>
<protein>
    <submittedName>
        <fullName evidence="1">DUF3866 family protein</fullName>
    </submittedName>
</protein>
<dbReference type="RefSeq" id="WP_343905011.1">
    <property type="nucleotide sequence ID" value="NZ_BAAAIS010000003.1"/>
</dbReference>